<dbReference type="CDD" id="cd00761">
    <property type="entry name" value="Glyco_tranf_GTA_type"/>
    <property type="match status" value="1"/>
</dbReference>
<evidence type="ECO:0000313" key="3">
    <source>
        <dbReference type="Proteomes" id="UP000068196"/>
    </source>
</evidence>
<dbReference type="KEGG" id="cthi:THC_1193"/>
<dbReference type="EMBL" id="AP014945">
    <property type="protein sequence ID" value="BAU23564.1"/>
    <property type="molecule type" value="Genomic_DNA"/>
</dbReference>
<dbReference type="RefSeq" id="WP_068514721.1">
    <property type="nucleotide sequence ID" value="NZ_AP014945.1"/>
</dbReference>
<gene>
    <name evidence="2" type="ORF">THC_1193</name>
</gene>
<dbReference type="Gene3D" id="3.90.550.10">
    <property type="entry name" value="Spore Coat Polysaccharide Biosynthesis Protein SpsA, Chain A"/>
    <property type="match status" value="1"/>
</dbReference>
<reference evidence="2 3" key="1">
    <citation type="journal article" date="2016" name="Int. J. Syst. Evol. Microbiol.">
        <title>Caldimicrobium thiodismutans sp. nov., a sulfur-disproportionating bacterium isolated from a hot spring, and emended description of the genus Caldimicrobium.</title>
        <authorList>
            <person name="Kojima H."/>
            <person name="Umezawa K."/>
            <person name="Fukui M."/>
        </authorList>
    </citation>
    <scope>NUCLEOTIDE SEQUENCE [LARGE SCALE GENOMIC DNA]</scope>
    <source>
        <strain evidence="2 3">TF1</strain>
    </source>
</reference>
<evidence type="ECO:0000313" key="2">
    <source>
        <dbReference type="EMBL" id="BAU23564.1"/>
    </source>
</evidence>
<dbReference type="PANTHER" id="PTHR22916:SF3">
    <property type="entry name" value="UDP-GLCNAC:BETAGAL BETA-1,3-N-ACETYLGLUCOSAMINYLTRANSFERASE-LIKE PROTEIN 1"/>
    <property type="match status" value="1"/>
</dbReference>
<dbReference type="Pfam" id="PF00535">
    <property type="entry name" value="Glycos_transf_2"/>
    <property type="match status" value="1"/>
</dbReference>
<dbReference type="InterPro" id="IPR029044">
    <property type="entry name" value="Nucleotide-diphossugar_trans"/>
</dbReference>
<reference evidence="3" key="2">
    <citation type="journal article" date="2016" name="Int. J. Syst. Evol. Microbiol.">
        <title>Caldimicrobium thiodismutans sp. nov., a sulfur-disproportionating bacterium isolated from a hot spring.</title>
        <authorList>
            <person name="Kojima H."/>
            <person name="Umezawa K."/>
            <person name="Fukui M."/>
        </authorList>
    </citation>
    <scope>NUCLEOTIDE SEQUENCE [LARGE SCALE GENOMIC DNA]</scope>
    <source>
        <strain evidence="3">TF1</strain>
    </source>
</reference>
<dbReference type="STRING" id="1653476.THC_1193"/>
<feature type="domain" description="Glycosyltransferase 2-like" evidence="1">
    <location>
        <begin position="5"/>
        <end position="124"/>
    </location>
</feature>
<dbReference type="AlphaFoldDB" id="A0A0U5AI24"/>
<dbReference type="Proteomes" id="UP000068196">
    <property type="component" value="Chromosome"/>
</dbReference>
<evidence type="ECO:0000259" key="1">
    <source>
        <dbReference type="Pfam" id="PF00535"/>
    </source>
</evidence>
<dbReference type="SUPFAM" id="SSF53448">
    <property type="entry name" value="Nucleotide-diphospho-sugar transferases"/>
    <property type="match status" value="1"/>
</dbReference>
<keyword evidence="2" id="KW-0808">Transferase</keyword>
<keyword evidence="3" id="KW-1185">Reference proteome</keyword>
<sequence>MKKVSIIVPTIGRSSLKDTLKSLLAQTYKNLEIIVTDDTKEGKACEIVKEFPMDKIKYVKNEKYMHGPTGNKNNGLDHVTGEYFTFVDDDDQLLPEAIETLIMYAEERNYPIVMANCLDSKTGKFKGLSYGKDMEWTYEDFLRGYLDGDYFLIVATYLLNNERFKDDTWGAELLLWWKIFKKIKKGYYIDKALMICNTVSSGRVTIQMERYPERQVLNYYYTILEFGEDLLKINQKQYVRYILRGMYFAKLGCDTDKLKFFKESLKSVNHKTLKVFSYLYYLFVKMVPRKILLKANLYLYKTCIPLIKNWFKK</sequence>
<dbReference type="InterPro" id="IPR001173">
    <property type="entry name" value="Glyco_trans_2-like"/>
</dbReference>
<dbReference type="OrthoDB" id="5291101at2"/>
<protein>
    <submittedName>
        <fullName evidence="2">Glucosyltransferase</fullName>
    </submittedName>
</protein>
<name>A0A0U5AI24_9BACT</name>
<organism evidence="2 3">
    <name type="scientific">Caldimicrobium thiodismutans</name>
    <dbReference type="NCBI Taxonomy" id="1653476"/>
    <lineage>
        <taxon>Bacteria</taxon>
        <taxon>Pseudomonadati</taxon>
        <taxon>Thermodesulfobacteriota</taxon>
        <taxon>Thermodesulfobacteria</taxon>
        <taxon>Thermodesulfobacteriales</taxon>
        <taxon>Thermodesulfobacteriaceae</taxon>
        <taxon>Caldimicrobium</taxon>
    </lineage>
</organism>
<accession>A0A0U5AI24</accession>
<dbReference type="GO" id="GO:0016758">
    <property type="term" value="F:hexosyltransferase activity"/>
    <property type="evidence" value="ECO:0007669"/>
    <property type="project" value="UniProtKB-ARBA"/>
</dbReference>
<proteinExistence type="predicted"/>
<dbReference type="PANTHER" id="PTHR22916">
    <property type="entry name" value="GLYCOSYLTRANSFERASE"/>
    <property type="match status" value="1"/>
</dbReference>